<reference evidence="2 3" key="1">
    <citation type="submission" date="2006-02" db="EMBL/GenBank/DDBJ databases">
        <authorList>
            <person name="Pinhassi J."/>
            <person name="Pedros-Alio C."/>
            <person name="Ferriera S."/>
            <person name="Johnson J."/>
            <person name="Kravitz S."/>
            <person name="Halpern A."/>
            <person name="Remington K."/>
            <person name="Beeson K."/>
            <person name="Tran B."/>
            <person name="Rogers Y.-H."/>
            <person name="Friedman R."/>
            <person name="Venter J.C."/>
        </authorList>
    </citation>
    <scope>NUCLEOTIDE SEQUENCE [LARGE SCALE GENOMIC DNA]</scope>
    <source>
        <strain evidence="2 3">MED92</strain>
    </source>
</reference>
<dbReference type="GO" id="GO:0055085">
    <property type="term" value="P:transmembrane transport"/>
    <property type="evidence" value="ECO:0007669"/>
    <property type="project" value="InterPro"/>
</dbReference>
<dbReference type="NCBIfam" id="NF037995">
    <property type="entry name" value="TRAP_S1"/>
    <property type="match status" value="1"/>
</dbReference>
<sequence length="370" mass="41429">MADVRYPEIRYLLNPVIMKSFSNSLVSFCLALLLSLLTIQVQASETRIIKAVGTWEYFTNYQEHEGPFWNEHIAKVSKGEIVGEIKPHTQLGLQGYEIMRLVKNGVFDFAFGLPGYVVPESEIFEGADLSSLVQNIDVQKKVAEAYFPTLELAFAEKYNAKLMMLYPFHSQMIWCNKEIRSITDLKGKRIRVFLSTLGDFVEGVGAIPVSASFNDVPKALEKGIFDCAITGTMSAYTGELYKVADYGYTLRVGWGLAFGAMNLNKWNLLTSEQKALLQSELAALSEKMWNEIAKEDAMALACLAKGPCEMGEVGNMTLVTPSRQDLEVRTRVAREVILPRWANRCGPDCAANWNHTVGKLLDLRAETQPR</sequence>
<evidence type="ECO:0000313" key="2">
    <source>
        <dbReference type="EMBL" id="EAR61634.1"/>
    </source>
</evidence>
<keyword evidence="1" id="KW-0732">Signal</keyword>
<dbReference type="EMBL" id="AAOW01000007">
    <property type="protein sequence ID" value="EAR61634.1"/>
    <property type="molecule type" value="Genomic_DNA"/>
</dbReference>
<protein>
    <submittedName>
        <fullName evidence="2">Putative transport protein</fullName>
    </submittedName>
</protein>
<accession>A0A7U8C5I0</accession>
<dbReference type="Pfam" id="PF03480">
    <property type="entry name" value="DctP"/>
    <property type="match status" value="1"/>
</dbReference>
<dbReference type="Gene3D" id="3.40.190.170">
    <property type="entry name" value="Bacterial extracellular solute-binding protein, family 7"/>
    <property type="match status" value="1"/>
</dbReference>
<organism evidence="2 3">
    <name type="scientific">Neptuniibacter caesariensis</name>
    <dbReference type="NCBI Taxonomy" id="207954"/>
    <lineage>
        <taxon>Bacteria</taxon>
        <taxon>Pseudomonadati</taxon>
        <taxon>Pseudomonadota</taxon>
        <taxon>Gammaproteobacteria</taxon>
        <taxon>Oceanospirillales</taxon>
        <taxon>Oceanospirillaceae</taxon>
        <taxon>Neptuniibacter</taxon>
    </lineage>
</organism>
<dbReference type="Proteomes" id="UP000002171">
    <property type="component" value="Unassembled WGS sequence"/>
</dbReference>
<dbReference type="InterPro" id="IPR038404">
    <property type="entry name" value="TRAP_DctP_sf"/>
</dbReference>
<dbReference type="PANTHER" id="PTHR33376">
    <property type="match status" value="1"/>
</dbReference>
<gene>
    <name evidence="2" type="ORF">MED92_13306</name>
</gene>
<keyword evidence="3" id="KW-1185">Reference proteome</keyword>
<dbReference type="CDD" id="cd13602">
    <property type="entry name" value="PBP2_TRAP_BpDctp6_7"/>
    <property type="match status" value="1"/>
</dbReference>
<name>A0A7U8C5I0_NEPCE</name>
<dbReference type="InterPro" id="IPR018389">
    <property type="entry name" value="DctP_fam"/>
</dbReference>
<dbReference type="AlphaFoldDB" id="A0A7U8C5I0"/>
<comment type="caution">
    <text evidence="2">The sequence shown here is derived from an EMBL/GenBank/DDBJ whole genome shotgun (WGS) entry which is preliminary data.</text>
</comment>
<proteinExistence type="predicted"/>
<dbReference type="PANTHER" id="PTHR33376:SF4">
    <property type="entry name" value="SIALIC ACID-BINDING PERIPLASMIC PROTEIN SIAP"/>
    <property type="match status" value="1"/>
</dbReference>
<evidence type="ECO:0000256" key="1">
    <source>
        <dbReference type="ARBA" id="ARBA00022729"/>
    </source>
</evidence>
<evidence type="ECO:0000313" key="3">
    <source>
        <dbReference type="Proteomes" id="UP000002171"/>
    </source>
</evidence>